<keyword evidence="1 5" id="KW-0169">Cobalamin biosynthesis</keyword>
<dbReference type="Pfam" id="PF01888">
    <property type="entry name" value="CbiD"/>
    <property type="match status" value="1"/>
</dbReference>
<keyword evidence="2 5" id="KW-0489">Methyltransferase</keyword>
<dbReference type="PANTHER" id="PTHR35863:SF1">
    <property type="entry name" value="COBALT-PRECORRIN-5B C(1)-METHYLTRANSFERASE"/>
    <property type="match status" value="1"/>
</dbReference>
<dbReference type="EMBL" id="AFBN01000043">
    <property type="protein sequence ID" value="EGF56226.1"/>
    <property type="molecule type" value="Genomic_DNA"/>
</dbReference>
<dbReference type="GO" id="GO:0016994">
    <property type="term" value="F:precorrin-6A reductase activity"/>
    <property type="evidence" value="ECO:0007669"/>
    <property type="project" value="InterPro"/>
</dbReference>
<dbReference type="PROSITE" id="PS51014">
    <property type="entry name" value="COBK_CBIJ"/>
    <property type="match status" value="1"/>
</dbReference>
<reference evidence="6 7" key="1">
    <citation type="submission" date="2011-02" db="EMBL/GenBank/DDBJ databases">
        <authorList>
            <person name="Weinstock G."/>
            <person name="Sodergren E."/>
            <person name="Clifton S."/>
            <person name="Fulton L."/>
            <person name="Fulton B."/>
            <person name="Courtney L."/>
            <person name="Fronick C."/>
            <person name="Harrison M."/>
            <person name="Strong C."/>
            <person name="Farmer C."/>
            <person name="Delahaunty K."/>
            <person name="Markovic C."/>
            <person name="Hall O."/>
            <person name="Minx P."/>
            <person name="Tomlinson C."/>
            <person name="Mitreva M."/>
            <person name="Hou S."/>
            <person name="Chen J."/>
            <person name="Wollam A."/>
            <person name="Pepin K.H."/>
            <person name="Johnson M."/>
            <person name="Bhonagiri V."/>
            <person name="Zhang X."/>
            <person name="Suruliraj S."/>
            <person name="Warren W."/>
            <person name="Chinwalla A."/>
            <person name="Mardis E.R."/>
            <person name="Wilson R.K."/>
        </authorList>
    </citation>
    <scope>NUCLEOTIDE SEQUENCE [LARGE SCALE GENOMIC DNA]</scope>
    <source>
        <strain evidence="6 7">YIT 12057</strain>
    </source>
</reference>
<keyword evidence="3 5" id="KW-0808">Transferase</keyword>
<dbReference type="NCBIfam" id="TIGR00312">
    <property type="entry name" value="cbiD"/>
    <property type="match status" value="1"/>
</dbReference>
<dbReference type="UniPathway" id="UPA00148">
    <property type="reaction ID" value="UER00227"/>
</dbReference>
<dbReference type="Gene3D" id="3.30.2110.10">
    <property type="entry name" value="CbiD-like"/>
    <property type="match status" value="1"/>
</dbReference>
<keyword evidence="7" id="KW-1185">Reference proteome</keyword>
<dbReference type="HAMAP" id="MF_00787">
    <property type="entry name" value="CbiD"/>
    <property type="match status" value="1"/>
</dbReference>
<dbReference type="eggNOG" id="COG2099">
    <property type="taxonomic scope" value="Bacteria"/>
</dbReference>
<proteinExistence type="inferred from homology"/>
<dbReference type="GO" id="GO:0019251">
    <property type="term" value="P:anaerobic cobalamin biosynthetic process"/>
    <property type="evidence" value="ECO:0007669"/>
    <property type="project" value="UniProtKB-UniRule"/>
</dbReference>
<evidence type="ECO:0000256" key="3">
    <source>
        <dbReference type="ARBA" id="ARBA00022679"/>
    </source>
</evidence>
<dbReference type="GO" id="GO:0043780">
    <property type="term" value="F:cobalt-precorrin-5B C1-methyltransferase activity"/>
    <property type="evidence" value="ECO:0007669"/>
    <property type="project" value="RHEA"/>
</dbReference>
<dbReference type="InterPro" id="IPR003723">
    <property type="entry name" value="Precorrin-6x_reduct"/>
</dbReference>
<evidence type="ECO:0000256" key="2">
    <source>
        <dbReference type="ARBA" id="ARBA00022603"/>
    </source>
</evidence>
<dbReference type="Pfam" id="PF02571">
    <property type="entry name" value="CbiJ"/>
    <property type="match status" value="1"/>
</dbReference>
<dbReference type="GO" id="GO:0032259">
    <property type="term" value="P:methylation"/>
    <property type="evidence" value="ECO:0007669"/>
    <property type="project" value="UniProtKB-KW"/>
</dbReference>
<dbReference type="Proteomes" id="UP000003416">
    <property type="component" value="Unassembled WGS sequence"/>
</dbReference>
<evidence type="ECO:0000256" key="5">
    <source>
        <dbReference type="HAMAP-Rule" id="MF_00787"/>
    </source>
</evidence>
<evidence type="ECO:0000313" key="6">
    <source>
        <dbReference type="EMBL" id="EGF56226.1"/>
    </source>
</evidence>
<dbReference type="PANTHER" id="PTHR35863">
    <property type="entry name" value="COBALT-PRECORRIN-5B C(1)-METHYLTRANSFERASE"/>
    <property type="match status" value="1"/>
</dbReference>
<dbReference type="HOGENOM" id="CLU_456101_0_0_10"/>
<comment type="similarity">
    <text evidence="5">Belongs to the CbiD family.</text>
</comment>
<dbReference type="AlphaFoldDB" id="F3PUC9"/>
<gene>
    <name evidence="5" type="primary">cbiD</name>
    <name evidence="6" type="ORF">HMPREF9446_02352</name>
</gene>
<dbReference type="InterPro" id="IPR036074">
    <property type="entry name" value="CbiD_sf"/>
</dbReference>
<name>F3PUC9_9BACE</name>
<protein>
    <recommendedName>
        <fullName evidence="5">Cobalt-precorrin-5B C(1)-methyltransferase</fullName>
        <ecNumber evidence="5">2.1.1.195</ecNumber>
    </recommendedName>
    <alternativeName>
        <fullName evidence="5">Cobalt-precorrin-6A synthase</fullName>
    </alternativeName>
</protein>
<evidence type="ECO:0000313" key="7">
    <source>
        <dbReference type="Proteomes" id="UP000003416"/>
    </source>
</evidence>
<comment type="catalytic activity">
    <reaction evidence="5">
        <text>Co-precorrin-5B + S-adenosyl-L-methionine = Co-precorrin-6A + S-adenosyl-L-homocysteine</text>
        <dbReference type="Rhea" id="RHEA:26285"/>
        <dbReference type="ChEBI" id="CHEBI:57856"/>
        <dbReference type="ChEBI" id="CHEBI:59789"/>
        <dbReference type="ChEBI" id="CHEBI:60063"/>
        <dbReference type="ChEBI" id="CHEBI:60064"/>
        <dbReference type="EC" id="2.1.1.195"/>
    </reaction>
</comment>
<dbReference type="eggNOG" id="COG1903">
    <property type="taxonomic scope" value="Bacteria"/>
</dbReference>
<evidence type="ECO:0000256" key="1">
    <source>
        <dbReference type="ARBA" id="ARBA00022573"/>
    </source>
</evidence>
<dbReference type="InterPro" id="IPR002748">
    <property type="entry name" value="CbiD"/>
</dbReference>
<organism evidence="6 7">
    <name type="scientific">Bacteroides fluxus YIT 12057</name>
    <dbReference type="NCBI Taxonomy" id="763034"/>
    <lineage>
        <taxon>Bacteria</taxon>
        <taxon>Pseudomonadati</taxon>
        <taxon>Bacteroidota</taxon>
        <taxon>Bacteroidia</taxon>
        <taxon>Bacteroidales</taxon>
        <taxon>Bacteroidaceae</taxon>
        <taxon>Bacteroides</taxon>
    </lineage>
</organism>
<dbReference type="SUPFAM" id="SSF111342">
    <property type="entry name" value="CbiD-like"/>
    <property type="match status" value="1"/>
</dbReference>
<accession>F3PUC9</accession>
<dbReference type="GeneID" id="86049885"/>
<dbReference type="STRING" id="763034.HMPREF9446_02352"/>
<comment type="caution">
    <text evidence="6">The sequence shown here is derived from an EMBL/GenBank/DDBJ whole genome shotgun (WGS) entry which is preliminary data.</text>
</comment>
<comment type="pathway">
    <text evidence="5">Cofactor biosynthesis; adenosylcobalamin biosynthesis; cob(II)yrinate a,c-diamide from sirohydrochlorin (anaerobic route): step 6/10.</text>
</comment>
<evidence type="ECO:0000256" key="4">
    <source>
        <dbReference type="ARBA" id="ARBA00022691"/>
    </source>
</evidence>
<keyword evidence="4 5" id="KW-0949">S-adenosyl-L-methionine</keyword>
<dbReference type="EC" id="2.1.1.195" evidence="5"/>
<comment type="function">
    <text evidence="5">Catalyzes the methylation of C-1 in cobalt-precorrin-5B to form cobalt-precorrin-6A.</text>
</comment>
<sequence>MILVLGGTTEGRIAVKTLEEAGKPFYYSTKGDEQEVLLHNGIRLQGAMDAEKMETFCIQHGIKLLIDAAHPFAEQLHKTVEQVSSASGIPVIRFERIFVRHDEEHITWCKNYDDAIRWIKKEEILTLLALTGVQSISKLESLWKESTCCYFRILDRDSSRELACKQGYPEEHLRYYHYGEDERSLMQELHPEAILIKESGVSGGFCEKVKAAQELGIRIFAICRPQTSEKFHYVNGEHGLRRMVERFLPVFFPLHSGLTTGTCAAAAAVAATWDIFNVAFTPRPSEFPVVLPNGETIHVPVEPQKKRPHSGILRNGDGMFETSATVIKDAGDDPDITNGVEVIANVAIPFRMDDPSSGKSPVQEDYDIIVCGGEGIGIVTMPGLGLELGSPAINATPRKMIEDNVRRCLEKIGISNQPNPIVVTISVPGGEEIAKRTFNPRLGIEGGISIIGTSGIVKPFSSEAFINSIRKSMEVARATNSPRIVISSGAKSEKYIKAYYPDLPAQAFVHYGNFIGETLKIADTLELPQVTLGVMIGKAVKLAEGNLDTHSRKVVMNKHFIQDIARRAGCSEAVLNRIGQINMARELWDIIPADELAIFSKALIGHCLQHCAPLLPKGELTLLLITENGKIYV</sequence>
<dbReference type="RefSeq" id="WP_009125608.1">
    <property type="nucleotide sequence ID" value="NZ_GL882640.1"/>
</dbReference>